<accession>T1JJZ9</accession>
<name>T1JJZ9_STRMM</name>
<evidence type="ECO:0000313" key="3">
    <source>
        <dbReference type="Proteomes" id="UP000014500"/>
    </source>
</evidence>
<sequence>MLIESNMQISNVFAFFSVLIKSMEIELEGSRDTPRKYLSCFLLLAHWKFQFFLFAMLVLLVVASAQYLYGAGYRGVGYGYPAYGGYAGYGGYRGVYYG</sequence>
<proteinExistence type="predicted"/>
<reference evidence="3" key="1">
    <citation type="submission" date="2011-05" db="EMBL/GenBank/DDBJ databases">
        <authorList>
            <person name="Richards S.R."/>
            <person name="Qu J."/>
            <person name="Jiang H."/>
            <person name="Jhangiani S.N."/>
            <person name="Agravi P."/>
            <person name="Goodspeed R."/>
            <person name="Gross S."/>
            <person name="Mandapat C."/>
            <person name="Jackson L."/>
            <person name="Mathew T."/>
            <person name="Pu L."/>
            <person name="Thornton R."/>
            <person name="Saada N."/>
            <person name="Wilczek-Boney K.B."/>
            <person name="Lee S."/>
            <person name="Kovar C."/>
            <person name="Wu Y."/>
            <person name="Scherer S.E."/>
            <person name="Worley K.C."/>
            <person name="Muzny D.M."/>
            <person name="Gibbs R."/>
        </authorList>
    </citation>
    <scope>NUCLEOTIDE SEQUENCE</scope>
    <source>
        <strain evidence="3">Brora</strain>
    </source>
</reference>
<keyword evidence="3" id="KW-1185">Reference proteome</keyword>
<dbReference type="EnsemblMetazoa" id="SMAR014179-RA">
    <property type="protein sequence ID" value="SMAR014179-PA"/>
    <property type="gene ID" value="SMAR014179"/>
</dbReference>
<organism evidence="2 3">
    <name type="scientific">Strigamia maritima</name>
    <name type="common">European centipede</name>
    <name type="synonym">Geophilus maritimus</name>
    <dbReference type="NCBI Taxonomy" id="126957"/>
    <lineage>
        <taxon>Eukaryota</taxon>
        <taxon>Metazoa</taxon>
        <taxon>Ecdysozoa</taxon>
        <taxon>Arthropoda</taxon>
        <taxon>Myriapoda</taxon>
        <taxon>Chilopoda</taxon>
        <taxon>Pleurostigmophora</taxon>
        <taxon>Geophilomorpha</taxon>
        <taxon>Linotaeniidae</taxon>
        <taxon>Strigamia</taxon>
    </lineage>
</organism>
<keyword evidence="1" id="KW-0472">Membrane</keyword>
<keyword evidence="1" id="KW-1133">Transmembrane helix</keyword>
<evidence type="ECO:0000313" key="2">
    <source>
        <dbReference type="EnsemblMetazoa" id="SMAR014179-PA"/>
    </source>
</evidence>
<keyword evidence="1" id="KW-0812">Transmembrane</keyword>
<protein>
    <submittedName>
        <fullName evidence="2">Uncharacterized protein</fullName>
    </submittedName>
</protein>
<dbReference type="AlphaFoldDB" id="T1JJZ9"/>
<evidence type="ECO:0000256" key="1">
    <source>
        <dbReference type="SAM" id="Phobius"/>
    </source>
</evidence>
<dbReference type="Proteomes" id="UP000014500">
    <property type="component" value="Unassembled WGS sequence"/>
</dbReference>
<feature type="transmembrane region" description="Helical" evidence="1">
    <location>
        <begin position="51"/>
        <end position="69"/>
    </location>
</feature>
<dbReference type="EMBL" id="JH431584">
    <property type="status" value="NOT_ANNOTATED_CDS"/>
    <property type="molecule type" value="Genomic_DNA"/>
</dbReference>
<reference evidence="2" key="2">
    <citation type="submission" date="2015-02" db="UniProtKB">
        <authorList>
            <consortium name="EnsemblMetazoa"/>
        </authorList>
    </citation>
    <scope>IDENTIFICATION</scope>
</reference>
<dbReference type="HOGENOM" id="CLU_2336253_0_0_1"/>